<protein>
    <submittedName>
        <fullName evidence="1">Uncharacterized protein</fullName>
    </submittedName>
</protein>
<comment type="caution">
    <text evidence="1">The sequence shown here is derived from an EMBL/GenBank/DDBJ whole genome shotgun (WGS) entry which is preliminary data.</text>
</comment>
<accession>A0A5C6S8Z6</accession>
<dbReference type="OrthoDB" id="583431at2"/>
<keyword evidence="2" id="KW-1185">Reference proteome</keyword>
<dbReference type="AlphaFoldDB" id="A0A5C6S8Z6"/>
<evidence type="ECO:0000313" key="1">
    <source>
        <dbReference type="EMBL" id="TXB70182.1"/>
    </source>
</evidence>
<dbReference type="Pfam" id="PF19458">
    <property type="entry name" value="DUF5995"/>
    <property type="match status" value="1"/>
</dbReference>
<sequence length="249" mass="27551">MQPQSIPEVLNALDLIIARALAEEDAGGLFAYLYRRTTAEIARGIARGDFEDGPRMEAFDVVFANLYLDAHAQWKSGRAVPGCWALAFGQAAQHLALAQHLLLGMNAHINYDLALAGSTFMKGKPLSSLKTDFDRVNLILASLVNEIQERLGRVSPLLFLLDWLADDKDEAIVNFSMAKARAFSWQLAVELWPLQGAALEQRLQQADRTVVSIGRGIAHPKGFLLRKALWLVRSFENQPMSQAIAQIKA</sequence>
<evidence type="ECO:0000313" key="2">
    <source>
        <dbReference type="Proteomes" id="UP000321580"/>
    </source>
</evidence>
<organism evidence="1 2">
    <name type="scientific">Phaeodactylibacter luteus</name>
    <dbReference type="NCBI Taxonomy" id="1564516"/>
    <lineage>
        <taxon>Bacteria</taxon>
        <taxon>Pseudomonadati</taxon>
        <taxon>Bacteroidota</taxon>
        <taxon>Saprospiria</taxon>
        <taxon>Saprospirales</taxon>
        <taxon>Haliscomenobacteraceae</taxon>
        <taxon>Phaeodactylibacter</taxon>
    </lineage>
</organism>
<dbReference type="Proteomes" id="UP000321580">
    <property type="component" value="Unassembled WGS sequence"/>
</dbReference>
<proteinExistence type="predicted"/>
<dbReference type="InterPro" id="IPR046037">
    <property type="entry name" value="DUF5995"/>
</dbReference>
<dbReference type="RefSeq" id="WP_147165414.1">
    <property type="nucleotide sequence ID" value="NZ_VOOR01000001.1"/>
</dbReference>
<dbReference type="EMBL" id="VOOR01000001">
    <property type="protein sequence ID" value="TXB70182.1"/>
    <property type="molecule type" value="Genomic_DNA"/>
</dbReference>
<name>A0A5C6S8Z6_9BACT</name>
<reference evidence="1 2" key="1">
    <citation type="submission" date="2019-08" db="EMBL/GenBank/DDBJ databases">
        <title>Genome of Phaeodactylibacter luteus.</title>
        <authorList>
            <person name="Bowman J.P."/>
        </authorList>
    </citation>
    <scope>NUCLEOTIDE SEQUENCE [LARGE SCALE GENOMIC DNA]</scope>
    <source>
        <strain evidence="1 2">KCTC 42180</strain>
    </source>
</reference>
<gene>
    <name evidence="1" type="ORF">FRY97_00310</name>
</gene>